<name>A0A2Z6UXD1_MICAE</name>
<comment type="caution">
    <text evidence="1">The sequence shown here is derived from an EMBL/GenBank/DDBJ whole genome shotgun (WGS) entry which is preliminary data.</text>
</comment>
<evidence type="ECO:0008006" key="3">
    <source>
        <dbReference type="Google" id="ProtNLM"/>
    </source>
</evidence>
<dbReference type="InterPro" id="IPR049537">
    <property type="entry name" value="RelB-like"/>
</dbReference>
<evidence type="ECO:0000313" key="1">
    <source>
        <dbReference type="EMBL" id="GBL12301.1"/>
    </source>
</evidence>
<reference evidence="1 2" key="1">
    <citation type="journal article" date="2018" name="Front. Microbiol.">
        <title>Adaptation of the Freshwater Bloom-Forming Cyanobacterium Microcystis aeruginosa to Brackish Water Is Driven by Recent Horizontal Transfer of Sucrose Genes.</title>
        <authorList>
            <person name="Tanabe Y."/>
            <person name="Hodoki Y."/>
            <person name="Sano T."/>
            <person name="Tada K."/>
            <person name="Watanabe M.M."/>
        </authorList>
    </citation>
    <scope>NUCLEOTIDE SEQUENCE [LARGE SCALE GENOMIC DNA]</scope>
    <source>
        <strain evidence="1 2">Sj</strain>
    </source>
</reference>
<organism evidence="1 2">
    <name type="scientific">Microcystis aeruginosa Sj</name>
    <dbReference type="NCBI Taxonomy" id="1979544"/>
    <lineage>
        <taxon>Bacteria</taxon>
        <taxon>Bacillati</taxon>
        <taxon>Cyanobacteriota</taxon>
        <taxon>Cyanophyceae</taxon>
        <taxon>Oscillatoriophycideae</taxon>
        <taxon>Chroococcales</taxon>
        <taxon>Microcystaceae</taxon>
        <taxon>Microcystis</taxon>
    </lineage>
</organism>
<dbReference type="Proteomes" id="UP000248272">
    <property type="component" value="Unassembled WGS sequence"/>
</dbReference>
<dbReference type="EMBL" id="BDSG01000138">
    <property type="protein sequence ID" value="GBL12301.1"/>
    <property type="molecule type" value="Genomic_DNA"/>
</dbReference>
<accession>A0A2Z6UXD1</accession>
<proteinExistence type="predicted"/>
<gene>
    <name evidence="1" type="ORF">MSj_03816</name>
</gene>
<protein>
    <recommendedName>
        <fullName evidence="3">Antitoxin</fullName>
    </recommendedName>
</protein>
<dbReference type="Pfam" id="PF18506">
    <property type="entry name" value="RelB-like"/>
    <property type="match status" value="1"/>
</dbReference>
<dbReference type="RefSeq" id="WP_110580435.1">
    <property type="nucleotide sequence ID" value="NZ_BDSG01000138.1"/>
</dbReference>
<sequence>MKLKERYITDEQGNRIGVLLDIEEYQKLLEESEELDAIRAYDLAVSGDDDEIPFEVAIAEIENSQQ</sequence>
<evidence type="ECO:0000313" key="2">
    <source>
        <dbReference type="Proteomes" id="UP000248272"/>
    </source>
</evidence>
<dbReference type="AlphaFoldDB" id="A0A2Z6UXD1"/>